<name>A0A6N4TE51_9BACT</name>
<dbReference type="RefSeq" id="WP_161849018.1">
    <property type="nucleotide sequence ID" value="NZ_AP019552.1"/>
</dbReference>
<dbReference type="Proteomes" id="UP000463916">
    <property type="component" value="Plasmid pATS1"/>
</dbReference>
<proteinExistence type="predicted"/>
<dbReference type="AlphaFoldDB" id="A0A6N4TE51"/>
<keyword evidence="1" id="KW-1133">Transmembrane helix</keyword>
<sequence length="390" mass="43093">MNLDDFVSLIPSESVMARIITFKGHLPEKLEQFRQSVIKFVESIPADRMNDVKTYLGSGEALINGNHLNTPKVISYLLPMSSFDGYGILRDFSYYSHQFTSYMSKLKADMDDGNKSRAQSAAGASAVALKSNNEIQTGSDIVNVSVVTSIRDDQKQLVEIDTVRKDDSAGNAVIQKDLNTIEEDGKAMVPSATPDIKEAGPELKKAVNEKTDEVKKVPSAMTKSSIVPGPSKIQYATEDELKYIMDEKIDNGRKNSKKENTSWFTGLVILGLFLALCAIIDLLKSINSQSSRPVQPVLQPAQIQPARPVQPLNAVNPVQQMQPKMQPKSQAYNPVSQQATGTPRDINEFSRQLMEQVHKEQNSPVIGNIEYDEFGNPLLTAGQMAKIVRF</sequence>
<dbReference type="KEGG" id="asac:ATHSA_p10012"/>
<evidence type="ECO:0000313" key="3">
    <source>
        <dbReference type="Proteomes" id="UP000463916"/>
    </source>
</evidence>
<organism evidence="2 3">
    <name type="scientific">Athalassotoga saccharophila</name>
    <dbReference type="NCBI Taxonomy" id="1441386"/>
    <lineage>
        <taxon>Bacteria</taxon>
        <taxon>Thermotogati</taxon>
        <taxon>Thermotogota</taxon>
        <taxon>Thermotogae</taxon>
        <taxon>Mesoaciditogales</taxon>
        <taxon>Mesoaciditogaceae</taxon>
        <taxon>Athalassotoga</taxon>
    </lineage>
</organism>
<protein>
    <submittedName>
        <fullName evidence="2">Uncharacterized protein</fullName>
    </submittedName>
</protein>
<evidence type="ECO:0000313" key="2">
    <source>
        <dbReference type="EMBL" id="BBJ29059.1"/>
    </source>
</evidence>
<keyword evidence="3" id="KW-1185">Reference proteome</keyword>
<dbReference type="EMBL" id="AP019552">
    <property type="protein sequence ID" value="BBJ29059.1"/>
    <property type="molecule type" value="Genomic_DNA"/>
</dbReference>
<keyword evidence="1" id="KW-0812">Transmembrane</keyword>
<feature type="transmembrane region" description="Helical" evidence="1">
    <location>
        <begin position="263"/>
        <end position="283"/>
    </location>
</feature>
<geneLocation type="plasmid" evidence="2 3">
    <name>pATS1</name>
</geneLocation>
<gene>
    <name evidence="2" type="ORF">ATHSA_p10012</name>
</gene>
<keyword evidence="1" id="KW-0472">Membrane</keyword>
<evidence type="ECO:0000256" key="1">
    <source>
        <dbReference type="SAM" id="Phobius"/>
    </source>
</evidence>
<keyword evidence="2" id="KW-0614">Plasmid</keyword>
<accession>A0A6N4TE51</accession>
<reference evidence="3" key="1">
    <citation type="submission" date="2019-04" db="EMBL/GenBank/DDBJ databases">
        <title>NAS-01 Genome Sequencing.</title>
        <authorList>
            <person name="Kato S."/>
            <person name="Itoh T."/>
            <person name="Ohkuma M."/>
        </authorList>
    </citation>
    <scope>NUCLEOTIDE SEQUENCE [LARGE SCALE GENOMIC DNA]</scope>
    <source>
        <strain evidence="3">NAS-01</strain>
        <plasmid evidence="3">pATS1</plasmid>
    </source>
</reference>